<proteinExistence type="predicted"/>
<feature type="region of interest" description="Disordered" evidence="1">
    <location>
        <begin position="174"/>
        <end position="193"/>
    </location>
</feature>
<dbReference type="Proteomes" id="UP000799767">
    <property type="component" value="Unassembled WGS sequence"/>
</dbReference>
<name>A0A6A6Q644_9PEZI</name>
<dbReference type="EMBL" id="MU001631">
    <property type="protein sequence ID" value="KAF2487103.1"/>
    <property type="molecule type" value="Genomic_DNA"/>
</dbReference>
<protein>
    <submittedName>
        <fullName evidence="2">Uncharacterized protein</fullName>
    </submittedName>
</protein>
<evidence type="ECO:0000256" key="1">
    <source>
        <dbReference type="SAM" id="MobiDB-lite"/>
    </source>
</evidence>
<evidence type="ECO:0000313" key="2">
    <source>
        <dbReference type="EMBL" id="KAF2487103.1"/>
    </source>
</evidence>
<dbReference type="RefSeq" id="XP_033593672.1">
    <property type="nucleotide sequence ID" value="XM_033732177.1"/>
</dbReference>
<organism evidence="2 3">
    <name type="scientific">Neohortaea acidophila</name>
    <dbReference type="NCBI Taxonomy" id="245834"/>
    <lineage>
        <taxon>Eukaryota</taxon>
        <taxon>Fungi</taxon>
        <taxon>Dikarya</taxon>
        <taxon>Ascomycota</taxon>
        <taxon>Pezizomycotina</taxon>
        <taxon>Dothideomycetes</taxon>
        <taxon>Dothideomycetidae</taxon>
        <taxon>Mycosphaerellales</taxon>
        <taxon>Teratosphaeriaceae</taxon>
        <taxon>Neohortaea</taxon>
    </lineage>
</organism>
<feature type="compositionally biased region" description="Basic and acidic residues" evidence="1">
    <location>
        <begin position="100"/>
        <end position="111"/>
    </location>
</feature>
<feature type="region of interest" description="Disordered" evidence="1">
    <location>
        <begin position="100"/>
        <end position="140"/>
    </location>
</feature>
<feature type="region of interest" description="Disordered" evidence="1">
    <location>
        <begin position="206"/>
        <end position="249"/>
    </location>
</feature>
<dbReference type="AlphaFoldDB" id="A0A6A6Q644"/>
<accession>A0A6A6Q644</accession>
<keyword evidence="3" id="KW-1185">Reference proteome</keyword>
<reference evidence="2" key="1">
    <citation type="journal article" date="2020" name="Stud. Mycol.">
        <title>101 Dothideomycetes genomes: a test case for predicting lifestyles and emergence of pathogens.</title>
        <authorList>
            <person name="Haridas S."/>
            <person name="Albert R."/>
            <person name="Binder M."/>
            <person name="Bloem J."/>
            <person name="Labutti K."/>
            <person name="Salamov A."/>
            <person name="Andreopoulos B."/>
            <person name="Baker S."/>
            <person name="Barry K."/>
            <person name="Bills G."/>
            <person name="Bluhm B."/>
            <person name="Cannon C."/>
            <person name="Castanera R."/>
            <person name="Culley D."/>
            <person name="Daum C."/>
            <person name="Ezra D."/>
            <person name="Gonzalez J."/>
            <person name="Henrissat B."/>
            <person name="Kuo A."/>
            <person name="Liang C."/>
            <person name="Lipzen A."/>
            <person name="Lutzoni F."/>
            <person name="Magnuson J."/>
            <person name="Mondo S."/>
            <person name="Nolan M."/>
            <person name="Ohm R."/>
            <person name="Pangilinan J."/>
            <person name="Park H.-J."/>
            <person name="Ramirez L."/>
            <person name="Alfaro M."/>
            <person name="Sun H."/>
            <person name="Tritt A."/>
            <person name="Yoshinaga Y."/>
            <person name="Zwiers L.-H."/>
            <person name="Turgeon B."/>
            <person name="Goodwin S."/>
            <person name="Spatafora J."/>
            <person name="Crous P."/>
            <person name="Grigoriev I."/>
        </authorList>
    </citation>
    <scope>NUCLEOTIDE SEQUENCE</scope>
    <source>
        <strain evidence="2">CBS 113389</strain>
    </source>
</reference>
<evidence type="ECO:0000313" key="3">
    <source>
        <dbReference type="Proteomes" id="UP000799767"/>
    </source>
</evidence>
<gene>
    <name evidence="2" type="ORF">BDY17DRAFT_288338</name>
</gene>
<dbReference type="GeneID" id="54473179"/>
<sequence length="427" mass="42945">MKHAHELAGLELKLVIHGRLEIELDAVDVVGATGTGADGDSCSSGELRSASAATFPGCSGAVTTRTSAIFEGVASGGGTNDGGVREGVLASLLRHGSAIGEERGNSAKAEARSSGTGARGAGADTLHAGTPVSGRSAHGSGSTAEEAVLAGMLLIELLAPLRSLLLASANAEQGQAGDNADDSENTEGKPGLCAAGHAGVLVVEDTSVGGAHGKRGSSGSVRRSRSSERRAHRASGRGSGGAGRGRRRTRLGLVSTRLGRLVGVARRCGSGSRIRGVAGVGVGGSSDGRSSIVPGLSHVHGGAGERLCLGDIDRADDGDDILGVDLFAGVVDEAVLVVEVDMALAAGGLLGEIDMAQAVALGRQIDVAEAAGLFGDVDMAGTAALLQVEQVPRLVGVLFVEEGHDGACSLQVRIVKGQGWWWWWWAD</sequence>